<dbReference type="NCBIfam" id="TIGR00497">
    <property type="entry name" value="hsdM"/>
    <property type="match status" value="1"/>
</dbReference>
<keyword evidence="4 10" id="KW-0808">Transferase</keyword>
<dbReference type="GO" id="GO:0009007">
    <property type="term" value="F:site-specific DNA-methyltransferase (adenine-specific) activity"/>
    <property type="evidence" value="ECO:0007669"/>
    <property type="project" value="UniProtKB-EC"/>
</dbReference>
<dbReference type="Proteomes" id="UP000798488">
    <property type="component" value="Unassembled WGS sequence"/>
</dbReference>
<keyword evidence="3 10" id="KW-0489">Methyltransferase</keyword>
<dbReference type="Pfam" id="PF12161">
    <property type="entry name" value="HsdM_N"/>
    <property type="match status" value="1"/>
</dbReference>
<evidence type="ECO:0000256" key="4">
    <source>
        <dbReference type="ARBA" id="ARBA00022679"/>
    </source>
</evidence>
<feature type="domain" description="N6 adenine-specific DNA methyltransferase N-terminal" evidence="9">
    <location>
        <begin position="22"/>
        <end position="174"/>
    </location>
</feature>
<comment type="similarity">
    <text evidence="1">Belongs to the N(4)/N(6)-methyltransferase family.</text>
</comment>
<dbReference type="EMBL" id="LSRS01000003">
    <property type="protein sequence ID" value="KAF1084912.1"/>
    <property type="molecule type" value="Genomic_DNA"/>
</dbReference>
<dbReference type="InterPro" id="IPR004546">
    <property type="entry name" value="Restrct_endonuc_T1M"/>
</dbReference>
<dbReference type="InterPro" id="IPR051537">
    <property type="entry name" value="DNA_Adenine_Mtase"/>
</dbReference>
<name>A0A9D3AXD2_9FIRM</name>
<evidence type="ECO:0000256" key="7">
    <source>
        <dbReference type="ARBA" id="ARBA00047942"/>
    </source>
</evidence>
<dbReference type="CDD" id="cd02440">
    <property type="entry name" value="AdoMet_MTases"/>
    <property type="match status" value="1"/>
</dbReference>
<dbReference type="AlphaFoldDB" id="A0A9D3AXD2"/>
<dbReference type="InterPro" id="IPR022749">
    <property type="entry name" value="D12N6_MeTrfase_N"/>
</dbReference>
<dbReference type="SUPFAM" id="SSF53335">
    <property type="entry name" value="S-adenosyl-L-methionine-dependent methyltransferases"/>
    <property type="match status" value="1"/>
</dbReference>
<dbReference type="GO" id="GO:0032259">
    <property type="term" value="P:methylation"/>
    <property type="evidence" value="ECO:0007669"/>
    <property type="project" value="UniProtKB-KW"/>
</dbReference>
<evidence type="ECO:0000256" key="5">
    <source>
        <dbReference type="ARBA" id="ARBA00022691"/>
    </source>
</evidence>
<dbReference type="PANTHER" id="PTHR42933:SF1">
    <property type="entry name" value="SITE-SPECIFIC DNA-METHYLTRANSFERASE (ADENINE-SPECIFIC)"/>
    <property type="match status" value="1"/>
</dbReference>
<proteinExistence type="inferred from homology"/>
<dbReference type="Pfam" id="PF02384">
    <property type="entry name" value="N6_Mtase"/>
    <property type="match status" value="1"/>
</dbReference>
<keyword evidence="5" id="KW-0949">S-adenosyl-L-methionine</keyword>
<dbReference type="PRINTS" id="PR00507">
    <property type="entry name" value="N12N6MTFRASE"/>
</dbReference>
<dbReference type="InterPro" id="IPR003356">
    <property type="entry name" value="DNA_methylase_A-5"/>
</dbReference>
<dbReference type="OrthoDB" id="9814572at2"/>
<keyword evidence="11" id="KW-1185">Reference proteome</keyword>
<keyword evidence="6" id="KW-0680">Restriction system</keyword>
<dbReference type="PROSITE" id="PS00092">
    <property type="entry name" value="N6_MTASE"/>
    <property type="match status" value="1"/>
</dbReference>
<dbReference type="Gene3D" id="3.40.50.150">
    <property type="entry name" value="Vaccinia Virus protein VP39"/>
    <property type="match status" value="1"/>
</dbReference>
<dbReference type="InterPro" id="IPR029063">
    <property type="entry name" value="SAM-dependent_MTases_sf"/>
</dbReference>
<dbReference type="GO" id="GO:0008170">
    <property type="term" value="F:N-methyltransferase activity"/>
    <property type="evidence" value="ECO:0007669"/>
    <property type="project" value="InterPro"/>
</dbReference>
<evidence type="ECO:0000313" key="11">
    <source>
        <dbReference type="Proteomes" id="UP000798488"/>
    </source>
</evidence>
<comment type="caution">
    <text evidence="10">The sequence shown here is derived from an EMBL/GenBank/DDBJ whole genome shotgun (WGS) entry which is preliminary data.</text>
</comment>
<protein>
    <recommendedName>
        <fullName evidence="2">site-specific DNA-methyltransferase (adenine-specific)</fullName>
        <ecNumber evidence="2">2.1.1.72</ecNumber>
    </recommendedName>
</protein>
<evidence type="ECO:0000256" key="1">
    <source>
        <dbReference type="ARBA" id="ARBA00006594"/>
    </source>
</evidence>
<feature type="domain" description="DNA methylase adenine-specific" evidence="8">
    <location>
        <begin position="189"/>
        <end position="497"/>
    </location>
</feature>
<reference evidence="10" key="1">
    <citation type="submission" date="2016-02" db="EMBL/GenBank/DDBJ databases">
        <title>Draft Genome Sequence of Sporotomaculum syntrophicum Strain FB, a Syntrophic Benzoate Degrader.</title>
        <authorList>
            <person name="Nobu M.K."/>
            <person name="Narihiro T."/>
            <person name="Qiu Y.-L."/>
            <person name="Ohashi A."/>
            <person name="Liu W.-T."/>
            <person name="Yuji S."/>
        </authorList>
    </citation>
    <scope>NUCLEOTIDE SEQUENCE</scope>
    <source>
        <strain evidence="10">FB</strain>
    </source>
</reference>
<dbReference type="PANTHER" id="PTHR42933">
    <property type="entry name" value="SLR6095 PROTEIN"/>
    <property type="match status" value="1"/>
</dbReference>
<organism evidence="10 11">
    <name type="scientific">Sporotomaculum syntrophicum</name>
    <dbReference type="NCBI Taxonomy" id="182264"/>
    <lineage>
        <taxon>Bacteria</taxon>
        <taxon>Bacillati</taxon>
        <taxon>Bacillota</taxon>
        <taxon>Clostridia</taxon>
        <taxon>Eubacteriales</taxon>
        <taxon>Desulfallaceae</taxon>
        <taxon>Sporotomaculum</taxon>
    </lineage>
</organism>
<dbReference type="InterPro" id="IPR038333">
    <property type="entry name" value="T1MK-like_N_sf"/>
</dbReference>
<dbReference type="EC" id="2.1.1.72" evidence="2"/>
<comment type="catalytic activity">
    <reaction evidence="7">
        <text>a 2'-deoxyadenosine in DNA + S-adenosyl-L-methionine = an N(6)-methyl-2'-deoxyadenosine in DNA + S-adenosyl-L-homocysteine + H(+)</text>
        <dbReference type="Rhea" id="RHEA:15197"/>
        <dbReference type="Rhea" id="RHEA-COMP:12418"/>
        <dbReference type="Rhea" id="RHEA-COMP:12419"/>
        <dbReference type="ChEBI" id="CHEBI:15378"/>
        <dbReference type="ChEBI" id="CHEBI:57856"/>
        <dbReference type="ChEBI" id="CHEBI:59789"/>
        <dbReference type="ChEBI" id="CHEBI:90615"/>
        <dbReference type="ChEBI" id="CHEBI:90616"/>
        <dbReference type="EC" id="2.1.1.72"/>
    </reaction>
</comment>
<dbReference type="GO" id="GO:0003677">
    <property type="term" value="F:DNA binding"/>
    <property type="evidence" value="ECO:0007669"/>
    <property type="project" value="InterPro"/>
</dbReference>
<accession>A0A9D3AXD2</accession>
<sequence>MRLEKGSSDLENNTKEQERAELHRTIWNMANDLRGSVDGWDFKQYVLGMLFYRYISENITAFINAGEWEAGNTEFDYAKLPDEVAEQAREDLVKTKGFFILPSELFGNVRTRAKDDENLNETLEQIFSNIEASAQGTESEDNFKGLFDDIDVNSNKLGNTVAKRNEKLVKLLNTVAEMKLGNGDYKDNTIDAFGDAYEFLMGMYASNAGKSGGEYYTPQEVSEMLTHLTLVGRTEVNKVYDPACGSGSLLLKFAKILGKENVRQGFFGQEINITTYNLCRINMFLHDIDYDKFDIALGDTLTDPLHWDDEPFEAIVSNPPYSIKWKGDSDPILINDPRFSPAGVLAPKSKADLAFIMHSLSWLATNGTAAIVCFPGVMYRGGAEKKIRQYLIDNNYIDCIIQLPDNLFYGTSIATCIMVLKKSKPENSTLFIDASKEFVKVTNNNKLTQENIATILNAFKDRKDIKHFSRLVPNSEIAEQDYNLSVSTYVEQEDTREKIDIVALNAEIEKIVAREQVLREEIGKIIAEIEVGK</sequence>
<evidence type="ECO:0000259" key="8">
    <source>
        <dbReference type="Pfam" id="PF02384"/>
    </source>
</evidence>
<dbReference type="Gene3D" id="1.20.1260.30">
    <property type="match status" value="1"/>
</dbReference>
<dbReference type="GO" id="GO:0009307">
    <property type="term" value="P:DNA restriction-modification system"/>
    <property type="evidence" value="ECO:0007669"/>
    <property type="project" value="UniProtKB-KW"/>
</dbReference>
<evidence type="ECO:0000256" key="3">
    <source>
        <dbReference type="ARBA" id="ARBA00022603"/>
    </source>
</evidence>
<evidence type="ECO:0000256" key="2">
    <source>
        <dbReference type="ARBA" id="ARBA00011900"/>
    </source>
</evidence>
<evidence type="ECO:0000313" key="10">
    <source>
        <dbReference type="EMBL" id="KAF1084912.1"/>
    </source>
</evidence>
<gene>
    <name evidence="10" type="ORF">SPSYN_01048</name>
</gene>
<dbReference type="InterPro" id="IPR002052">
    <property type="entry name" value="DNA_methylase_N6_adenine_CS"/>
</dbReference>
<evidence type="ECO:0000256" key="6">
    <source>
        <dbReference type="ARBA" id="ARBA00022747"/>
    </source>
</evidence>
<evidence type="ECO:0000259" key="9">
    <source>
        <dbReference type="Pfam" id="PF12161"/>
    </source>
</evidence>